<keyword evidence="1" id="KW-0472">Membrane</keyword>
<gene>
    <name evidence="3" type="ORF">CHR90_02200</name>
</gene>
<comment type="caution">
    <text evidence="3">The sequence shown here is derived from an EMBL/GenBank/DDBJ whole genome shotgun (WGS) entry which is preliminary data.</text>
</comment>
<feature type="domain" description="DUF6644" evidence="2">
    <location>
        <begin position="26"/>
        <end position="153"/>
    </location>
</feature>
<dbReference type="Proteomes" id="UP000216361">
    <property type="component" value="Unassembled WGS sequence"/>
</dbReference>
<dbReference type="Pfam" id="PF20349">
    <property type="entry name" value="DUF6644"/>
    <property type="match status" value="1"/>
</dbReference>
<evidence type="ECO:0000313" key="3">
    <source>
        <dbReference type="EMBL" id="OYQ21476.1"/>
    </source>
</evidence>
<organism evidence="3 4">
    <name type="scientific">Elstera cyanobacteriorum</name>
    <dbReference type="NCBI Taxonomy" id="2022747"/>
    <lineage>
        <taxon>Bacteria</taxon>
        <taxon>Pseudomonadati</taxon>
        <taxon>Pseudomonadota</taxon>
        <taxon>Alphaproteobacteria</taxon>
        <taxon>Rhodospirillales</taxon>
        <taxon>Rhodospirillaceae</taxon>
        <taxon>Elstera</taxon>
    </lineage>
</organism>
<keyword evidence="1" id="KW-1133">Transmembrane helix</keyword>
<dbReference type="EMBL" id="NOXS01000022">
    <property type="protein sequence ID" value="OYQ21476.1"/>
    <property type="molecule type" value="Genomic_DNA"/>
</dbReference>
<evidence type="ECO:0000256" key="1">
    <source>
        <dbReference type="SAM" id="Phobius"/>
    </source>
</evidence>
<feature type="transmembrane region" description="Helical" evidence="1">
    <location>
        <begin position="88"/>
        <end position="110"/>
    </location>
</feature>
<accession>A0A255XWX2</accession>
<sequence length="154" mass="15935">MVDWLAATPVAAALRASPTLYLLINAAHILGIGLIMGAILPLDLRLMGVLRHPPVPVIGPFLVRTAGVGVALALITGLALFGVKPADYLANGAFLTKLGLLTALAGLIAIQHANPGFRATLHGGLIPLSVRCVALLSSLLWLATLVAGRWIGFL</sequence>
<reference evidence="3 4" key="1">
    <citation type="submission" date="2017-07" db="EMBL/GenBank/DDBJ databases">
        <title>Elstera cyanobacteriorum sp. nov., a novel bacterium isolated from cyanobacterial aggregates in a eutrophic lake.</title>
        <authorList>
            <person name="Cai H."/>
        </authorList>
    </citation>
    <scope>NUCLEOTIDE SEQUENCE [LARGE SCALE GENOMIC DNA]</scope>
    <source>
        <strain evidence="3 4">TH019</strain>
    </source>
</reference>
<feature type="transmembrane region" description="Helical" evidence="1">
    <location>
        <begin position="20"/>
        <end position="40"/>
    </location>
</feature>
<dbReference type="OrthoDB" id="118399at2"/>
<keyword evidence="4" id="KW-1185">Reference proteome</keyword>
<evidence type="ECO:0000259" key="2">
    <source>
        <dbReference type="Pfam" id="PF20349"/>
    </source>
</evidence>
<evidence type="ECO:0000313" key="4">
    <source>
        <dbReference type="Proteomes" id="UP000216361"/>
    </source>
</evidence>
<feature type="transmembrane region" description="Helical" evidence="1">
    <location>
        <begin position="130"/>
        <end position="151"/>
    </location>
</feature>
<name>A0A255XWX2_9PROT</name>
<feature type="transmembrane region" description="Helical" evidence="1">
    <location>
        <begin position="61"/>
        <end position="82"/>
    </location>
</feature>
<dbReference type="InterPro" id="IPR046586">
    <property type="entry name" value="DUF6644"/>
</dbReference>
<keyword evidence="1" id="KW-0812">Transmembrane</keyword>
<proteinExistence type="predicted"/>
<protein>
    <submittedName>
        <fullName evidence="3">DUF2214 domain-containing protein</fullName>
    </submittedName>
</protein>
<dbReference type="AlphaFoldDB" id="A0A255XWX2"/>